<dbReference type="GO" id="GO:0009055">
    <property type="term" value="F:electron transfer activity"/>
    <property type="evidence" value="ECO:0007669"/>
    <property type="project" value="InterPro"/>
</dbReference>
<feature type="chain" id="PRO_5011714859" evidence="2">
    <location>
        <begin position="22"/>
        <end position="137"/>
    </location>
</feature>
<gene>
    <name evidence="3" type="ORF">SAMN04489859_10038</name>
</gene>
<protein>
    <submittedName>
        <fullName evidence="3">Cytochrome c</fullName>
    </submittedName>
</protein>
<dbReference type="Gene3D" id="1.10.760.10">
    <property type="entry name" value="Cytochrome c-like domain"/>
    <property type="match status" value="1"/>
</dbReference>
<dbReference type="InterPro" id="IPR036909">
    <property type="entry name" value="Cyt_c-like_dom_sf"/>
</dbReference>
<dbReference type="Proteomes" id="UP000199054">
    <property type="component" value="Unassembled WGS sequence"/>
</dbReference>
<evidence type="ECO:0000256" key="1">
    <source>
        <dbReference type="SAM" id="MobiDB-lite"/>
    </source>
</evidence>
<dbReference type="STRING" id="34002.SAMN04489859_10038"/>
<feature type="signal peptide" evidence="2">
    <location>
        <begin position="1"/>
        <end position="21"/>
    </location>
</feature>
<keyword evidence="4" id="KW-1185">Reference proteome</keyword>
<dbReference type="PROSITE" id="PS51257">
    <property type="entry name" value="PROKAR_LIPOPROTEIN"/>
    <property type="match status" value="1"/>
</dbReference>
<proteinExistence type="predicted"/>
<reference evidence="3 4" key="1">
    <citation type="submission" date="2016-10" db="EMBL/GenBank/DDBJ databases">
        <authorList>
            <person name="de Groot N.N."/>
        </authorList>
    </citation>
    <scope>NUCLEOTIDE SEQUENCE [LARGE SCALE GENOMIC DNA]</scope>
    <source>
        <strain evidence="3 4">DSM 8512</strain>
    </source>
</reference>
<organism evidence="3 4">
    <name type="scientific">Paracoccus alcaliphilus</name>
    <dbReference type="NCBI Taxonomy" id="34002"/>
    <lineage>
        <taxon>Bacteria</taxon>
        <taxon>Pseudomonadati</taxon>
        <taxon>Pseudomonadota</taxon>
        <taxon>Alphaproteobacteria</taxon>
        <taxon>Rhodobacterales</taxon>
        <taxon>Paracoccaceae</taxon>
        <taxon>Paracoccus</taxon>
    </lineage>
</organism>
<accession>A0A1H8EVB2</accession>
<dbReference type="GO" id="GO:0020037">
    <property type="term" value="F:heme binding"/>
    <property type="evidence" value="ECO:0007669"/>
    <property type="project" value="InterPro"/>
</dbReference>
<name>A0A1H8EVB2_9RHOB</name>
<evidence type="ECO:0000313" key="3">
    <source>
        <dbReference type="EMBL" id="SEN23330.1"/>
    </source>
</evidence>
<dbReference type="GO" id="GO:0046872">
    <property type="term" value="F:metal ion binding"/>
    <property type="evidence" value="ECO:0007669"/>
    <property type="project" value="UniProtKB-KW"/>
</dbReference>
<dbReference type="RefSeq" id="WP_090610420.1">
    <property type="nucleotide sequence ID" value="NZ_FODE01000003.1"/>
</dbReference>
<evidence type="ECO:0000313" key="4">
    <source>
        <dbReference type="Proteomes" id="UP000199054"/>
    </source>
</evidence>
<dbReference type="SUPFAM" id="SSF46626">
    <property type="entry name" value="Cytochrome c"/>
    <property type="match status" value="1"/>
</dbReference>
<keyword evidence="2" id="KW-0732">Signal</keyword>
<evidence type="ECO:0000256" key="2">
    <source>
        <dbReference type="SAM" id="SignalP"/>
    </source>
</evidence>
<dbReference type="EMBL" id="FODE01000003">
    <property type="protein sequence ID" value="SEN23330.1"/>
    <property type="molecule type" value="Genomic_DNA"/>
</dbReference>
<feature type="region of interest" description="Disordered" evidence="1">
    <location>
        <begin position="99"/>
        <end position="121"/>
    </location>
</feature>
<sequence>MIGKKGPALSIAITTTVLVMACAPEPAQNTVNDDYAVYCASCHGASGRGDGPASGGMEPKPSDLTLIAQRNGGTFPRLQIMGKIHGYTMGSSDRTMPEFAEALDSPPAPYDTGDGTPSPMPERLVELANYLESIQAQ</sequence>
<dbReference type="AlphaFoldDB" id="A0A1H8EVB2"/>